<keyword evidence="5" id="KW-0410">Iron transport</keyword>
<reference evidence="15 16" key="1">
    <citation type="submission" date="2020-11" db="EMBL/GenBank/DDBJ databases">
        <title>WGS of Herminiimonas contaminans strain Marseille-Q4544 isolated from planarians Schmidtea mediterranea.</title>
        <authorList>
            <person name="Kangale L."/>
        </authorList>
    </citation>
    <scope>NUCLEOTIDE SEQUENCE [LARGE SCALE GENOMIC DNA]</scope>
    <source>
        <strain evidence="15 16">Marseille-Q4544</strain>
    </source>
</reference>
<dbReference type="InterPro" id="IPR000531">
    <property type="entry name" value="Beta-barrel_TonB"/>
</dbReference>
<dbReference type="SMART" id="SM00965">
    <property type="entry name" value="STN"/>
    <property type="match status" value="1"/>
</dbReference>
<sequence>MQHLLCTGPEAHLKARTLSPGKLAPLASAIGHLFLAASLVTIVTVPSLVQAADAAPGTPASFAARKTYDIPAGALETALNRFGREAGILLSFPTELTNGLKTKGLQGSYNVQEALPLLLYGTDLIAVIDGPSAVIRRPSVPVGEANLPVVHVTAAATATTEGSQSYSSSVVSLNRGDQKLKDIPQSVSVLTRQRMDDQALTTLADAVGNSTGLVATQGVGPGTVIMSRGFQIDSYQYDGVPMPRNTYSIGNWSSESLVFYDRVEVLRGAAGLTQGTGSPGGAINFVRKRGQANKTVTVTAKAGSWDRYGLQLDAGGPLNAEGTLRGRVVLDEDRSDSYIDYVWANTRTLYAALDFDISQNTTVGIGVSNKETRSRPSFIGLPRYADNSDIGLPRSTYTGSGWNRAYNDQTSVYADLDHRFNDNWTFKASAATMREKNTSVHQRISALGNGIQPGGNTVRYGDFAMNLEGEQFGLDAYVRGRFEAMAMKHEVIFGANYSKYHTDDAVARKWTTGGNIFAIDNNRPWQDFASILALPGSTNTVSSYDVKQKGVYGTWRAQVTDRLTGILGGRVSWFEQMYSEPARGTSPRYESTNSASGRFTPYGGLVYALNNQWSTYASYSDVFEVQSAPVLGGGTIKPITGTNYEFGVKGELADGRVNTSFAVFRYDHKNRAVPDPNGLGLCNGNDCSRAAGKVRSQGFEAEVSGEVLRGLQLFAGYTFNTTKYLVDPENEGKVFSTWTPKHMLRLWADYKLPGDLSKFSVGGGVNTQSHALSYDRSFDVPGFTVWNTRIGYQVTPEVSLALNINNLFDKTYYVPSYNSGSANNYYGTPRSALLTLKYTPRF</sequence>
<keyword evidence="6 12" id="KW-0812">Transmembrane</keyword>
<evidence type="ECO:0000256" key="5">
    <source>
        <dbReference type="ARBA" id="ARBA00022496"/>
    </source>
</evidence>
<dbReference type="Gene3D" id="3.55.50.30">
    <property type="match status" value="1"/>
</dbReference>
<keyword evidence="8 13" id="KW-0798">TonB box</keyword>
<dbReference type="Proteomes" id="UP000657372">
    <property type="component" value="Unassembled WGS sequence"/>
</dbReference>
<protein>
    <submittedName>
        <fullName evidence="15">TonB-dependent siderophore receptor</fullName>
    </submittedName>
</protein>
<proteinExistence type="inferred from homology"/>
<dbReference type="InterPro" id="IPR011662">
    <property type="entry name" value="Secretin/TonB_short_N"/>
</dbReference>
<dbReference type="Pfam" id="PF00593">
    <property type="entry name" value="TonB_dep_Rec_b-barrel"/>
    <property type="match status" value="1"/>
</dbReference>
<evidence type="ECO:0000256" key="10">
    <source>
        <dbReference type="ARBA" id="ARBA00023170"/>
    </source>
</evidence>
<dbReference type="EMBL" id="JADOEL010000006">
    <property type="protein sequence ID" value="MBF8178010.1"/>
    <property type="molecule type" value="Genomic_DNA"/>
</dbReference>
<accession>A0ABS0ETF4</accession>
<dbReference type="Gene3D" id="2.40.170.20">
    <property type="entry name" value="TonB-dependent receptor, beta-barrel domain"/>
    <property type="match status" value="1"/>
</dbReference>
<evidence type="ECO:0000256" key="9">
    <source>
        <dbReference type="ARBA" id="ARBA00023136"/>
    </source>
</evidence>
<keyword evidence="7" id="KW-0408">Iron</keyword>
<evidence type="ECO:0000256" key="2">
    <source>
        <dbReference type="ARBA" id="ARBA00009810"/>
    </source>
</evidence>
<dbReference type="Gene3D" id="2.170.130.10">
    <property type="entry name" value="TonB-dependent receptor, plug domain"/>
    <property type="match status" value="1"/>
</dbReference>
<keyword evidence="4 12" id="KW-1134">Transmembrane beta strand</keyword>
<dbReference type="InterPro" id="IPR012910">
    <property type="entry name" value="Plug_dom"/>
</dbReference>
<dbReference type="InterPro" id="IPR037066">
    <property type="entry name" value="Plug_dom_sf"/>
</dbReference>
<evidence type="ECO:0000313" key="15">
    <source>
        <dbReference type="EMBL" id="MBF8178010.1"/>
    </source>
</evidence>
<keyword evidence="5" id="KW-0406">Ion transport</keyword>
<gene>
    <name evidence="15" type="ORF">IXC47_09985</name>
</gene>
<evidence type="ECO:0000256" key="11">
    <source>
        <dbReference type="ARBA" id="ARBA00023237"/>
    </source>
</evidence>
<feature type="domain" description="Secretin/TonB short N-terminal" evidence="14">
    <location>
        <begin position="88"/>
        <end position="138"/>
    </location>
</feature>
<comment type="caution">
    <text evidence="15">The sequence shown here is derived from an EMBL/GenBank/DDBJ whole genome shotgun (WGS) entry which is preliminary data.</text>
</comment>
<evidence type="ECO:0000256" key="8">
    <source>
        <dbReference type="ARBA" id="ARBA00023077"/>
    </source>
</evidence>
<dbReference type="RefSeq" id="WP_175624594.1">
    <property type="nucleotide sequence ID" value="NZ_JADOEL010000006.1"/>
</dbReference>
<dbReference type="InterPro" id="IPR010105">
    <property type="entry name" value="TonB_sidphr_rcpt"/>
</dbReference>
<evidence type="ECO:0000256" key="12">
    <source>
        <dbReference type="PROSITE-ProRule" id="PRU01360"/>
    </source>
</evidence>
<keyword evidence="11 12" id="KW-0998">Cell outer membrane</keyword>
<keyword evidence="16" id="KW-1185">Reference proteome</keyword>
<evidence type="ECO:0000256" key="3">
    <source>
        <dbReference type="ARBA" id="ARBA00022448"/>
    </source>
</evidence>
<dbReference type="PROSITE" id="PS52016">
    <property type="entry name" value="TONB_DEPENDENT_REC_3"/>
    <property type="match status" value="1"/>
</dbReference>
<dbReference type="NCBIfam" id="TIGR01783">
    <property type="entry name" value="TonB-siderophor"/>
    <property type="match status" value="1"/>
</dbReference>
<evidence type="ECO:0000256" key="13">
    <source>
        <dbReference type="RuleBase" id="RU003357"/>
    </source>
</evidence>
<name>A0ABS0ETF4_9BURK</name>
<comment type="similarity">
    <text evidence="2 12 13">Belongs to the TonB-dependent receptor family.</text>
</comment>
<organism evidence="15 16">
    <name type="scientific">Herminiimonas contaminans</name>
    <dbReference type="NCBI Taxonomy" id="1111140"/>
    <lineage>
        <taxon>Bacteria</taxon>
        <taxon>Pseudomonadati</taxon>
        <taxon>Pseudomonadota</taxon>
        <taxon>Betaproteobacteria</taxon>
        <taxon>Burkholderiales</taxon>
        <taxon>Oxalobacteraceae</taxon>
        <taxon>Herminiimonas</taxon>
    </lineage>
</organism>
<keyword evidence="10 15" id="KW-0675">Receptor</keyword>
<dbReference type="InterPro" id="IPR036942">
    <property type="entry name" value="Beta-barrel_TonB_sf"/>
</dbReference>
<dbReference type="PANTHER" id="PTHR32552">
    <property type="entry name" value="FERRICHROME IRON RECEPTOR-RELATED"/>
    <property type="match status" value="1"/>
</dbReference>
<comment type="subcellular location">
    <subcellularLocation>
        <location evidence="1 12">Cell outer membrane</location>
        <topology evidence="1 12">Multi-pass membrane protein</topology>
    </subcellularLocation>
</comment>
<evidence type="ECO:0000256" key="4">
    <source>
        <dbReference type="ARBA" id="ARBA00022452"/>
    </source>
</evidence>
<dbReference type="PANTHER" id="PTHR32552:SF74">
    <property type="entry name" value="HYDROXAMATE SIDEROPHORE RECEPTOR FHUE"/>
    <property type="match status" value="1"/>
</dbReference>
<evidence type="ECO:0000256" key="7">
    <source>
        <dbReference type="ARBA" id="ARBA00023004"/>
    </source>
</evidence>
<evidence type="ECO:0000256" key="6">
    <source>
        <dbReference type="ARBA" id="ARBA00022692"/>
    </source>
</evidence>
<evidence type="ECO:0000259" key="14">
    <source>
        <dbReference type="SMART" id="SM00965"/>
    </source>
</evidence>
<dbReference type="Pfam" id="PF07715">
    <property type="entry name" value="Plug"/>
    <property type="match status" value="1"/>
</dbReference>
<evidence type="ECO:0000256" key="1">
    <source>
        <dbReference type="ARBA" id="ARBA00004571"/>
    </source>
</evidence>
<dbReference type="SUPFAM" id="SSF56935">
    <property type="entry name" value="Porins"/>
    <property type="match status" value="1"/>
</dbReference>
<evidence type="ECO:0000313" key="16">
    <source>
        <dbReference type="Proteomes" id="UP000657372"/>
    </source>
</evidence>
<keyword evidence="3 12" id="KW-0813">Transport</keyword>
<dbReference type="CDD" id="cd01347">
    <property type="entry name" value="ligand_gated_channel"/>
    <property type="match status" value="1"/>
</dbReference>
<dbReference type="InterPro" id="IPR039426">
    <property type="entry name" value="TonB-dep_rcpt-like"/>
</dbReference>
<keyword evidence="9 12" id="KW-0472">Membrane</keyword>